<dbReference type="Pfam" id="PF07992">
    <property type="entry name" value="Pyr_redox_2"/>
    <property type="match status" value="1"/>
</dbReference>
<evidence type="ECO:0000259" key="12">
    <source>
        <dbReference type="Pfam" id="PF02852"/>
    </source>
</evidence>
<dbReference type="InterPro" id="IPR004099">
    <property type="entry name" value="Pyr_nucl-diS_OxRdtase_dimer"/>
</dbReference>
<evidence type="ECO:0000256" key="6">
    <source>
        <dbReference type="ARBA" id="ARBA00023157"/>
    </source>
</evidence>
<dbReference type="Pfam" id="PF02852">
    <property type="entry name" value="Pyr_redox_dim"/>
    <property type="match status" value="1"/>
</dbReference>
<dbReference type="PIRSF" id="PIRSF000350">
    <property type="entry name" value="Mercury_reductase_MerA"/>
    <property type="match status" value="1"/>
</dbReference>
<sequence>MSEFDFVVLGGGSAGYAAARTAHELGLSVAVVDGADELGGLCILRGCMPSKTLIQSANRALSIRRAGEFGLRAHGFEVHPEEIRDRKRELIDDFAGYRQGQLADGRFELIRGYGQYLSPTQIIVNQREGGERIIEAKTSIIATGSKVSEVPIEGLAELGYWTSDDILDTDTLPQSIIVLGGGAIALEMAHYLEGVGRDVFVIQRSDQLLSGSDRDVAKALEGALNEREKMDVFTATKIVRAESADGGLKKLVFEHKGELCEIVAEEILYALGREPATAKLDLVQANIETDRGYVKTQPDQQTSQPNIFAAGDVCGPLEVVHIAIEQGEAAAYNAARYLGKVDGRIKTMDYRLKLFGVFTEPQVAQVGMTENEAIDKGIETVVATYPFDDHGKSMTMGETHGFVKLIGDKHTGEILGGSVVGPEATELIHEIVVAMHFHAKAADLMTIPHYHPTLSEIWTYPAEDIADLVEEAK</sequence>
<comment type="caution">
    <text evidence="14">The sequence shown here is derived from an EMBL/GenBank/DDBJ whole genome shotgun (WGS) entry which is preliminary data.</text>
</comment>
<dbReference type="InterPro" id="IPR012999">
    <property type="entry name" value="Pyr_OxRdtase_I_AS"/>
</dbReference>
<dbReference type="Gene3D" id="3.30.390.30">
    <property type="match status" value="1"/>
</dbReference>
<evidence type="ECO:0000259" key="13">
    <source>
        <dbReference type="Pfam" id="PF07992"/>
    </source>
</evidence>
<dbReference type="GO" id="GO:0050660">
    <property type="term" value="F:flavin adenine dinucleotide binding"/>
    <property type="evidence" value="ECO:0007669"/>
    <property type="project" value="TreeGrafter"/>
</dbReference>
<dbReference type="AlphaFoldDB" id="A0A8J7MF82"/>
<dbReference type="PRINTS" id="PR00368">
    <property type="entry name" value="FADPNR"/>
</dbReference>
<protein>
    <submittedName>
        <fullName evidence="14">FAD-dependent oxidoreductase</fullName>
    </submittedName>
</protein>
<dbReference type="InterPro" id="IPR023753">
    <property type="entry name" value="FAD/NAD-binding_dom"/>
</dbReference>
<comment type="cofactor">
    <cofactor evidence="9">
        <name>FAD</name>
        <dbReference type="ChEBI" id="CHEBI:57692"/>
    </cofactor>
    <text evidence="9">Binds 1 FAD per subunit.</text>
</comment>
<dbReference type="Proteomes" id="UP000624703">
    <property type="component" value="Unassembled WGS sequence"/>
</dbReference>
<dbReference type="EMBL" id="JAENIM010000041">
    <property type="protein sequence ID" value="MBK1791907.1"/>
    <property type="molecule type" value="Genomic_DNA"/>
</dbReference>
<dbReference type="Gene3D" id="3.50.50.60">
    <property type="entry name" value="FAD/NAD(P)-binding domain"/>
    <property type="match status" value="2"/>
</dbReference>
<keyword evidence="2 11" id="KW-0285">Flavoprotein</keyword>
<evidence type="ECO:0000256" key="8">
    <source>
        <dbReference type="PIRSR" id="PIRSR000350-2"/>
    </source>
</evidence>
<feature type="binding site" evidence="9">
    <location>
        <position position="51"/>
    </location>
    <ligand>
        <name>FAD</name>
        <dbReference type="ChEBI" id="CHEBI:57692"/>
    </ligand>
</feature>
<keyword evidence="9" id="KW-0520">NAD</keyword>
<dbReference type="PANTHER" id="PTHR43014:SF4">
    <property type="entry name" value="PYRIDINE NUCLEOTIDE-DISULFIDE OXIDOREDUCTASE RCLA-RELATED"/>
    <property type="match status" value="1"/>
</dbReference>
<dbReference type="InterPro" id="IPR001100">
    <property type="entry name" value="Pyr_nuc-diS_OxRdtase"/>
</dbReference>
<organism evidence="14 15">
    <name type="scientific">Persicirhabdus sediminis</name>
    <dbReference type="NCBI Taxonomy" id="454144"/>
    <lineage>
        <taxon>Bacteria</taxon>
        <taxon>Pseudomonadati</taxon>
        <taxon>Verrucomicrobiota</taxon>
        <taxon>Verrucomicrobiia</taxon>
        <taxon>Verrucomicrobiales</taxon>
        <taxon>Verrucomicrobiaceae</taxon>
        <taxon>Persicirhabdus</taxon>
    </lineage>
</organism>
<keyword evidence="4" id="KW-0521">NADP</keyword>
<dbReference type="InterPro" id="IPR016156">
    <property type="entry name" value="FAD/NAD-linked_Rdtase_dimer_sf"/>
</dbReference>
<dbReference type="PRINTS" id="PR00411">
    <property type="entry name" value="PNDRDTASEI"/>
</dbReference>
<reference evidence="14" key="1">
    <citation type="submission" date="2021-01" db="EMBL/GenBank/DDBJ databases">
        <title>Modified the classification status of verrucomicrobia.</title>
        <authorList>
            <person name="Feng X."/>
        </authorList>
    </citation>
    <scope>NUCLEOTIDE SEQUENCE</scope>
    <source>
        <strain evidence="14">_KCTC 22039</strain>
    </source>
</reference>
<evidence type="ECO:0000313" key="15">
    <source>
        <dbReference type="Proteomes" id="UP000624703"/>
    </source>
</evidence>
<keyword evidence="3 9" id="KW-0274">FAD</keyword>
<feature type="binding site" evidence="9">
    <location>
        <position position="272"/>
    </location>
    <ligand>
        <name>NAD(+)</name>
        <dbReference type="ChEBI" id="CHEBI:57540"/>
    </ligand>
</feature>
<feature type="disulfide bond" description="Redox-active" evidence="10">
    <location>
        <begin position="42"/>
        <end position="47"/>
    </location>
</feature>
<evidence type="ECO:0000256" key="4">
    <source>
        <dbReference type="ARBA" id="ARBA00022857"/>
    </source>
</evidence>
<feature type="binding site" evidence="9">
    <location>
        <begin position="180"/>
        <end position="187"/>
    </location>
    <ligand>
        <name>NAD(+)</name>
        <dbReference type="ChEBI" id="CHEBI:57540"/>
    </ligand>
</feature>
<accession>A0A8J7MF82</accession>
<evidence type="ECO:0000256" key="9">
    <source>
        <dbReference type="PIRSR" id="PIRSR000350-3"/>
    </source>
</evidence>
<evidence type="ECO:0000256" key="11">
    <source>
        <dbReference type="RuleBase" id="RU003691"/>
    </source>
</evidence>
<name>A0A8J7MF82_9BACT</name>
<evidence type="ECO:0000256" key="10">
    <source>
        <dbReference type="PIRSR" id="PIRSR000350-4"/>
    </source>
</evidence>
<proteinExistence type="inferred from homology"/>
<evidence type="ECO:0000256" key="7">
    <source>
        <dbReference type="ARBA" id="ARBA00023284"/>
    </source>
</evidence>
<dbReference type="GO" id="GO:0016668">
    <property type="term" value="F:oxidoreductase activity, acting on a sulfur group of donors, NAD(P) as acceptor"/>
    <property type="evidence" value="ECO:0007669"/>
    <property type="project" value="InterPro"/>
</dbReference>
<dbReference type="SUPFAM" id="SSF55424">
    <property type="entry name" value="FAD/NAD-linked reductases, dimerisation (C-terminal) domain"/>
    <property type="match status" value="1"/>
</dbReference>
<feature type="active site" description="Proton acceptor" evidence="8">
    <location>
        <position position="451"/>
    </location>
</feature>
<dbReference type="InterPro" id="IPR036188">
    <property type="entry name" value="FAD/NAD-bd_sf"/>
</dbReference>
<feature type="binding site" evidence="9">
    <location>
        <position position="312"/>
    </location>
    <ligand>
        <name>FAD</name>
        <dbReference type="ChEBI" id="CHEBI:57692"/>
    </ligand>
</feature>
<keyword evidence="7 11" id="KW-0676">Redox-active center</keyword>
<dbReference type="FunFam" id="3.30.390.30:FF:000001">
    <property type="entry name" value="Dihydrolipoyl dehydrogenase"/>
    <property type="match status" value="1"/>
</dbReference>
<dbReference type="PROSITE" id="PS00076">
    <property type="entry name" value="PYRIDINE_REDOX_1"/>
    <property type="match status" value="1"/>
</dbReference>
<dbReference type="SUPFAM" id="SSF51905">
    <property type="entry name" value="FAD/NAD(P)-binding domain"/>
    <property type="match status" value="1"/>
</dbReference>
<feature type="binding site" evidence="9">
    <location>
        <position position="114"/>
    </location>
    <ligand>
        <name>FAD</name>
        <dbReference type="ChEBI" id="CHEBI:57692"/>
    </ligand>
</feature>
<keyword evidence="6" id="KW-1015">Disulfide bond</keyword>
<evidence type="ECO:0000256" key="1">
    <source>
        <dbReference type="ARBA" id="ARBA00007532"/>
    </source>
</evidence>
<keyword evidence="5 11" id="KW-0560">Oxidoreductase</keyword>
<gene>
    <name evidence="14" type="ORF">JIN82_12155</name>
</gene>
<comment type="similarity">
    <text evidence="1 11">Belongs to the class-I pyridine nucleotide-disulfide oxidoreductase family.</text>
</comment>
<feature type="domain" description="Pyridine nucleotide-disulphide oxidoreductase dimerisation" evidence="12">
    <location>
        <begin position="357"/>
        <end position="459"/>
    </location>
</feature>
<evidence type="ECO:0000256" key="5">
    <source>
        <dbReference type="ARBA" id="ARBA00023002"/>
    </source>
</evidence>
<keyword evidence="9" id="KW-0547">Nucleotide-binding</keyword>
<keyword evidence="15" id="KW-1185">Reference proteome</keyword>
<evidence type="ECO:0000313" key="14">
    <source>
        <dbReference type="EMBL" id="MBK1791907.1"/>
    </source>
</evidence>
<evidence type="ECO:0000256" key="3">
    <source>
        <dbReference type="ARBA" id="ARBA00022827"/>
    </source>
</evidence>
<evidence type="ECO:0000256" key="2">
    <source>
        <dbReference type="ARBA" id="ARBA00022630"/>
    </source>
</evidence>
<feature type="domain" description="FAD/NAD(P)-binding" evidence="13">
    <location>
        <begin position="4"/>
        <end position="327"/>
    </location>
</feature>
<dbReference type="RefSeq" id="WP_200311915.1">
    <property type="nucleotide sequence ID" value="NZ_JAENIM010000041.1"/>
</dbReference>
<dbReference type="PANTHER" id="PTHR43014">
    <property type="entry name" value="MERCURIC REDUCTASE"/>
    <property type="match status" value="1"/>
</dbReference>
<feature type="binding site" evidence="9">
    <location>
        <begin position="143"/>
        <end position="145"/>
    </location>
    <ligand>
        <name>FAD</name>
        <dbReference type="ChEBI" id="CHEBI:57692"/>
    </ligand>
</feature>
<dbReference type="GO" id="GO:0003955">
    <property type="term" value="F:NAD(P)H dehydrogenase (quinone) activity"/>
    <property type="evidence" value="ECO:0007669"/>
    <property type="project" value="TreeGrafter"/>
</dbReference>